<feature type="compositionally biased region" description="Basic residues" evidence="1">
    <location>
        <begin position="226"/>
        <end position="242"/>
    </location>
</feature>
<dbReference type="AlphaFoldDB" id="A0A6J4JD79"/>
<feature type="compositionally biased region" description="Gly residues" evidence="1">
    <location>
        <begin position="314"/>
        <end position="324"/>
    </location>
</feature>
<feature type="compositionally biased region" description="Basic residues" evidence="1">
    <location>
        <begin position="147"/>
        <end position="161"/>
    </location>
</feature>
<feature type="compositionally biased region" description="Basic residues" evidence="1">
    <location>
        <begin position="201"/>
        <end position="211"/>
    </location>
</feature>
<feature type="compositionally biased region" description="Basic and acidic residues" evidence="1">
    <location>
        <begin position="33"/>
        <end position="46"/>
    </location>
</feature>
<feature type="compositionally biased region" description="Basic and acidic residues" evidence="1">
    <location>
        <begin position="187"/>
        <end position="200"/>
    </location>
</feature>
<gene>
    <name evidence="2" type="ORF">AVDCRST_MAG04-3463</name>
</gene>
<evidence type="ECO:0000313" key="2">
    <source>
        <dbReference type="EMBL" id="CAA9277015.1"/>
    </source>
</evidence>
<sequence length="354" mass="38889">EAPHSHNRHRRGRRLRGRAHGGGRRGRHLRGHVAGERRGHAAERPPHQPSPGRAGVQRAGARAARDGGAGAGPRSAHRHRLHLREVLRHRLGDHPGAALPGAGRVLRFLAELHQRGNDRRRGRLGPHARRHSLLDHRGPLRAGACPPRRRQERRVAHRVPRGRGAWPRFRPRARGGPAGGARRQRGSHHEPLGRALVEARHQRHGQRAVRLHRPDHPRHPDGRHPAPLHRAARRRGHPHRPGARLPAGGNTPPRPRGDRPRGRGRRGGEARLRRPPAGRGGEARRRRAPALDGPGHGQRPPHRDRLPERLRRAAGGGLGLGRAGQRGAHPDRQAGRAGRVGARPAPCHGAAAEL</sequence>
<reference evidence="2" key="1">
    <citation type="submission" date="2020-02" db="EMBL/GenBank/DDBJ databases">
        <authorList>
            <person name="Meier V. D."/>
        </authorList>
    </citation>
    <scope>NUCLEOTIDE SEQUENCE</scope>
    <source>
        <strain evidence="2">AVDCRST_MAG04</strain>
    </source>
</reference>
<protein>
    <submittedName>
        <fullName evidence="2">Uncharacterized protein</fullName>
    </submittedName>
</protein>
<accession>A0A6J4JD79</accession>
<feature type="compositionally biased region" description="Low complexity" evidence="1">
    <location>
        <begin position="52"/>
        <end position="62"/>
    </location>
</feature>
<feature type="compositionally biased region" description="Basic and acidic residues" evidence="1">
    <location>
        <begin position="301"/>
        <end position="311"/>
    </location>
</feature>
<dbReference type="EMBL" id="CADCTL010000255">
    <property type="protein sequence ID" value="CAA9277015.1"/>
    <property type="molecule type" value="Genomic_DNA"/>
</dbReference>
<feature type="region of interest" description="Disordered" evidence="1">
    <location>
        <begin position="137"/>
        <end position="354"/>
    </location>
</feature>
<name>A0A6J4JD79_9PROT</name>
<feature type="region of interest" description="Disordered" evidence="1">
    <location>
        <begin position="1"/>
        <end position="77"/>
    </location>
</feature>
<organism evidence="2">
    <name type="scientific">uncultured Acetobacteraceae bacterium</name>
    <dbReference type="NCBI Taxonomy" id="169975"/>
    <lineage>
        <taxon>Bacteria</taxon>
        <taxon>Pseudomonadati</taxon>
        <taxon>Pseudomonadota</taxon>
        <taxon>Alphaproteobacteria</taxon>
        <taxon>Acetobacterales</taxon>
        <taxon>Acetobacteraceae</taxon>
        <taxon>environmental samples</taxon>
    </lineage>
</organism>
<feature type="compositionally biased region" description="Basic residues" evidence="1">
    <location>
        <begin position="1"/>
        <end position="31"/>
    </location>
</feature>
<feature type="compositionally biased region" description="Basic and acidic residues" evidence="1">
    <location>
        <begin position="212"/>
        <end position="224"/>
    </location>
</feature>
<evidence type="ECO:0000256" key="1">
    <source>
        <dbReference type="SAM" id="MobiDB-lite"/>
    </source>
</evidence>
<proteinExistence type="predicted"/>
<feature type="non-terminal residue" evidence="2">
    <location>
        <position position="1"/>
    </location>
</feature>
<feature type="compositionally biased region" description="Basic and acidic residues" evidence="1">
    <location>
        <begin position="255"/>
        <end position="272"/>
    </location>
</feature>
<feature type="non-terminal residue" evidence="2">
    <location>
        <position position="354"/>
    </location>
</feature>